<name>A0A0A9DP63_ARUDO</name>
<feature type="region of interest" description="Disordered" evidence="1">
    <location>
        <begin position="1"/>
        <end position="31"/>
    </location>
</feature>
<dbReference type="EMBL" id="GBRH01212353">
    <property type="protein sequence ID" value="JAD85542.1"/>
    <property type="molecule type" value="Transcribed_RNA"/>
</dbReference>
<proteinExistence type="predicted"/>
<organism evidence="2">
    <name type="scientific">Arundo donax</name>
    <name type="common">Giant reed</name>
    <name type="synonym">Donax arundinaceus</name>
    <dbReference type="NCBI Taxonomy" id="35708"/>
    <lineage>
        <taxon>Eukaryota</taxon>
        <taxon>Viridiplantae</taxon>
        <taxon>Streptophyta</taxon>
        <taxon>Embryophyta</taxon>
        <taxon>Tracheophyta</taxon>
        <taxon>Spermatophyta</taxon>
        <taxon>Magnoliopsida</taxon>
        <taxon>Liliopsida</taxon>
        <taxon>Poales</taxon>
        <taxon>Poaceae</taxon>
        <taxon>PACMAD clade</taxon>
        <taxon>Arundinoideae</taxon>
        <taxon>Arundineae</taxon>
        <taxon>Arundo</taxon>
    </lineage>
</organism>
<protein>
    <submittedName>
        <fullName evidence="2">Uncharacterized protein</fullName>
    </submittedName>
</protein>
<evidence type="ECO:0000256" key="1">
    <source>
        <dbReference type="SAM" id="MobiDB-lite"/>
    </source>
</evidence>
<dbReference type="AlphaFoldDB" id="A0A0A9DP63"/>
<sequence length="99" mass="10250">MPLPKPPIPGMLKPGMAPPPPPAPAPGPGLLVPVPGATEGGLMTGFFLPGEYLSSSPTLPTRAARAEVERRPSRRRRSTARRGAAVAVVAMATGFFALR</sequence>
<feature type="compositionally biased region" description="Pro residues" evidence="1">
    <location>
        <begin position="16"/>
        <end position="27"/>
    </location>
</feature>
<reference evidence="2" key="1">
    <citation type="submission" date="2014-09" db="EMBL/GenBank/DDBJ databases">
        <authorList>
            <person name="Magalhaes I.L.F."/>
            <person name="Oliveira U."/>
            <person name="Santos F.R."/>
            <person name="Vidigal T.H.D.A."/>
            <person name="Brescovit A.D."/>
            <person name="Santos A.J."/>
        </authorList>
    </citation>
    <scope>NUCLEOTIDE SEQUENCE</scope>
    <source>
        <tissue evidence="2">Shoot tissue taken approximately 20 cm above the soil surface</tissue>
    </source>
</reference>
<evidence type="ECO:0000313" key="2">
    <source>
        <dbReference type="EMBL" id="JAD85542.1"/>
    </source>
</evidence>
<accession>A0A0A9DP63</accession>
<feature type="region of interest" description="Disordered" evidence="1">
    <location>
        <begin position="58"/>
        <end position="83"/>
    </location>
</feature>
<reference evidence="2" key="2">
    <citation type="journal article" date="2015" name="Data Brief">
        <title>Shoot transcriptome of the giant reed, Arundo donax.</title>
        <authorList>
            <person name="Barrero R.A."/>
            <person name="Guerrero F.D."/>
            <person name="Moolhuijzen P."/>
            <person name="Goolsby J.A."/>
            <person name="Tidwell J."/>
            <person name="Bellgard S.E."/>
            <person name="Bellgard M.I."/>
        </authorList>
    </citation>
    <scope>NUCLEOTIDE SEQUENCE</scope>
    <source>
        <tissue evidence="2">Shoot tissue taken approximately 20 cm above the soil surface</tissue>
    </source>
</reference>